<keyword evidence="2" id="KW-0560">Oxidoreductase</keyword>
<organism evidence="4 5">
    <name type="scientific">Naumannella halotolerans</name>
    <dbReference type="NCBI Taxonomy" id="993414"/>
    <lineage>
        <taxon>Bacteria</taxon>
        <taxon>Bacillati</taxon>
        <taxon>Actinomycetota</taxon>
        <taxon>Actinomycetes</taxon>
        <taxon>Propionibacteriales</taxon>
        <taxon>Propionibacteriaceae</taxon>
        <taxon>Naumannella</taxon>
    </lineage>
</organism>
<dbReference type="PROSITE" id="PS00061">
    <property type="entry name" value="ADH_SHORT"/>
    <property type="match status" value="1"/>
</dbReference>
<dbReference type="SUPFAM" id="SSF51735">
    <property type="entry name" value="NAD(P)-binding Rossmann-fold domains"/>
    <property type="match status" value="1"/>
</dbReference>
<dbReference type="InterPro" id="IPR036291">
    <property type="entry name" value="NAD(P)-bd_dom_sf"/>
</dbReference>
<dbReference type="NCBIfam" id="NF009093">
    <property type="entry name" value="PRK12429.1"/>
    <property type="match status" value="1"/>
</dbReference>
<dbReference type="EMBL" id="SOAW01000001">
    <property type="protein sequence ID" value="TDT34164.1"/>
    <property type="molecule type" value="Genomic_DNA"/>
</dbReference>
<keyword evidence="5" id="KW-1185">Reference proteome</keyword>
<dbReference type="Pfam" id="PF00106">
    <property type="entry name" value="adh_short"/>
    <property type="match status" value="1"/>
</dbReference>
<dbReference type="GO" id="GO:0016491">
    <property type="term" value="F:oxidoreductase activity"/>
    <property type="evidence" value="ECO:0007669"/>
    <property type="project" value="UniProtKB-KW"/>
</dbReference>
<dbReference type="PANTHER" id="PTHR42879">
    <property type="entry name" value="3-OXOACYL-(ACYL-CARRIER-PROTEIN) REDUCTASE"/>
    <property type="match status" value="1"/>
</dbReference>
<comment type="caution">
    <text evidence="4">The sequence shown here is derived from an EMBL/GenBank/DDBJ whole genome shotgun (WGS) entry which is preliminary data.</text>
</comment>
<dbReference type="AlphaFoldDB" id="A0A4R7JA26"/>
<evidence type="ECO:0000256" key="3">
    <source>
        <dbReference type="RuleBase" id="RU000363"/>
    </source>
</evidence>
<reference evidence="4 5" key="1">
    <citation type="submission" date="2019-03" db="EMBL/GenBank/DDBJ databases">
        <title>Genomic Encyclopedia of Archaeal and Bacterial Type Strains, Phase II (KMG-II): from individual species to whole genera.</title>
        <authorList>
            <person name="Goeker M."/>
        </authorList>
    </citation>
    <scope>NUCLEOTIDE SEQUENCE [LARGE SCALE GENOMIC DNA]</scope>
    <source>
        <strain evidence="4 5">DSM 24323</strain>
    </source>
</reference>
<name>A0A4R7JA26_9ACTN</name>
<evidence type="ECO:0000256" key="2">
    <source>
        <dbReference type="ARBA" id="ARBA00023002"/>
    </source>
</evidence>
<dbReference type="InterPro" id="IPR002347">
    <property type="entry name" value="SDR_fam"/>
</dbReference>
<dbReference type="PRINTS" id="PR00080">
    <property type="entry name" value="SDRFAMILY"/>
</dbReference>
<evidence type="ECO:0000313" key="5">
    <source>
        <dbReference type="Proteomes" id="UP000295371"/>
    </source>
</evidence>
<dbReference type="OrthoDB" id="9786435at2"/>
<gene>
    <name evidence="4" type="ORF">CLV29_1819</name>
</gene>
<sequence>MSRRVLVTGGGQGLGAAISRALAVGGNRVIVADRDAEHAEAVAGEIGGEAWVVDLSDTEALDDLSLEVDILVNNAGIQRIHPIEEFPPEEWRLIMRVMLETPYLLTRAALPYMKHQGWGRVINISSVHGLRASAFKSAYVAAKHGLQGLTKTTALEGGPFGITANTVNPGYVGTALVTSQIADQARSRGITEEQVTDQVFLAKSAIKRLVEPEEVAALVRFLASDEAAMITGAAHSMDAGWSAG</sequence>
<dbReference type="FunFam" id="3.40.50.720:FF:000084">
    <property type="entry name" value="Short-chain dehydrogenase reductase"/>
    <property type="match status" value="1"/>
</dbReference>
<dbReference type="RefSeq" id="WP_133754579.1">
    <property type="nucleotide sequence ID" value="NZ_CP171129.1"/>
</dbReference>
<comment type="similarity">
    <text evidence="1 3">Belongs to the short-chain dehydrogenases/reductases (SDR) family.</text>
</comment>
<dbReference type="Proteomes" id="UP000295371">
    <property type="component" value="Unassembled WGS sequence"/>
</dbReference>
<evidence type="ECO:0000256" key="1">
    <source>
        <dbReference type="ARBA" id="ARBA00006484"/>
    </source>
</evidence>
<dbReference type="PANTHER" id="PTHR42879:SF2">
    <property type="entry name" value="3-OXOACYL-[ACYL-CARRIER-PROTEIN] REDUCTASE FABG"/>
    <property type="match status" value="1"/>
</dbReference>
<dbReference type="Gene3D" id="3.40.50.720">
    <property type="entry name" value="NAD(P)-binding Rossmann-like Domain"/>
    <property type="match status" value="1"/>
</dbReference>
<protein>
    <submittedName>
        <fullName evidence="4">3-hydroxybutyrate dehydrogenase</fullName>
    </submittedName>
</protein>
<proteinExistence type="inferred from homology"/>
<dbReference type="GO" id="GO:0032787">
    <property type="term" value="P:monocarboxylic acid metabolic process"/>
    <property type="evidence" value="ECO:0007669"/>
    <property type="project" value="UniProtKB-ARBA"/>
</dbReference>
<accession>A0A4R7JA26</accession>
<dbReference type="InterPro" id="IPR050259">
    <property type="entry name" value="SDR"/>
</dbReference>
<evidence type="ECO:0000313" key="4">
    <source>
        <dbReference type="EMBL" id="TDT34164.1"/>
    </source>
</evidence>
<dbReference type="PRINTS" id="PR00081">
    <property type="entry name" value="GDHRDH"/>
</dbReference>
<dbReference type="InterPro" id="IPR020904">
    <property type="entry name" value="Sc_DH/Rdtase_CS"/>
</dbReference>